<protein>
    <recommendedName>
        <fullName evidence="5">Lipoprotein</fullName>
    </recommendedName>
</protein>
<proteinExistence type="predicted"/>
<dbReference type="KEGG" id="mmio:HLA92_02455"/>
<reference evidence="3 4" key="1">
    <citation type="submission" date="2020-05" db="EMBL/GenBank/DDBJ databases">
        <title>Novel Mycoplasma species detected in Mirounga angustirostris (northern elephant seal) from the USA.</title>
        <authorList>
            <person name="Volokhov D.V."/>
        </authorList>
    </citation>
    <scope>NUCLEOTIDE SEQUENCE [LARGE SCALE GENOMIC DNA]</scope>
    <source>
        <strain evidence="3 4">Mirounga ES2806-NAS</strain>
    </source>
</reference>
<dbReference type="Proteomes" id="UP000502118">
    <property type="component" value="Chromosome"/>
</dbReference>
<evidence type="ECO:0008006" key="5">
    <source>
        <dbReference type="Google" id="ProtNLM"/>
    </source>
</evidence>
<keyword evidence="2" id="KW-0732">Signal</keyword>
<dbReference type="PROSITE" id="PS51257">
    <property type="entry name" value="PROKAR_LIPOPROTEIN"/>
    <property type="match status" value="1"/>
</dbReference>
<keyword evidence="4" id="KW-1185">Reference proteome</keyword>
<gene>
    <name evidence="3" type="ORF">HLA92_02455</name>
</gene>
<evidence type="ECO:0000313" key="4">
    <source>
        <dbReference type="Proteomes" id="UP000502118"/>
    </source>
</evidence>
<dbReference type="EMBL" id="CP053097">
    <property type="protein sequence ID" value="QJR44281.1"/>
    <property type="molecule type" value="Genomic_DNA"/>
</dbReference>
<evidence type="ECO:0000313" key="3">
    <source>
        <dbReference type="EMBL" id="QJR44281.1"/>
    </source>
</evidence>
<evidence type="ECO:0000256" key="1">
    <source>
        <dbReference type="SAM" id="Coils"/>
    </source>
</evidence>
<feature type="chain" id="PRO_5026813077" description="Lipoprotein" evidence="2">
    <location>
        <begin position="22"/>
        <end position="929"/>
    </location>
</feature>
<evidence type="ECO:0000256" key="2">
    <source>
        <dbReference type="SAM" id="SignalP"/>
    </source>
</evidence>
<feature type="signal peptide" evidence="2">
    <location>
        <begin position="1"/>
        <end position="21"/>
    </location>
</feature>
<feature type="coiled-coil region" evidence="1">
    <location>
        <begin position="499"/>
        <end position="526"/>
    </location>
</feature>
<name>A0A6M4JIH7_9MOLU</name>
<accession>A0A6M4JIH7</accession>
<keyword evidence="1" id="KW-0175">Coiled coil</keyword>
<dbReference type="AlphaFoldDB" id="A0A6M4JIH7"/>
<sequence>MRNQKKNLLLVGSTVAMTAVAATAAAITASCATTETNNEQELNNSQKSFMSLDSKVNVLINTLVDVDKKDKFIGKEMYKNTFDKLRRLQYDEVKSYKKLNADETNKIDSVTADYLQKYYVLVDEFVTTYKEEVKNAEEVEKQLDGKKYDGLAAYQEKISKSNEAISIYNDPSTSDANKAERITSLVETEKELWNATVDMQKTLNGETDESKLMYEFALKTAQALMNYSEDKQGYESIFDDLFVRNFYAQKMVLPETNSDYAKAYNYLWPETQDVHGEKFIGFYRDEILFARDLSSKMNDIADTKEQEFKTALDVEIKNSSDLISGFNVTLLAKIDGKIKLDEALKFAQTYKMEKEERIRAQLLKEQKDAYDKKLAEIMDMEQQLQDPKYAIILEELKTSKEAETTPISEKEKNNTIEPNDYNIATAKLQLALNKAKIAKEEKDKLDVASKAYEDKLAEVKSYSKDTLSTNPIYVTTKTTLDSEVKVVEDRVTAETNKTVELYNKGVEDLNKALEKAKLDKEKMDAKAAYEASKTRAETLSTELKKETKYNAISTDLDAEIEKAQTEANKDMTSDYGVAKDILDKAIEKATKDKNDYELNQAKTKYEAKVNEANTKPLDDYPTTKANLMTQLENIDNNLANPRTVESYEAATKLVQAEIDKLEYLKAKENNKKEADKYTDPKYVNAISYNSQKVAEQDTVVNSPDVQSEKINKATNKVTKLTKLLMEYSKYIDKLLEAKSDKDSFDDDQIKIDYNSKIEMINTTATADEKTKDKFEKGITDLNSTMLWANKAKYDKSHKAVRDYFSTNIVSLGKDYKDQYEEFQNKFNEIQNKVNTSTTYAEYKTYSKELDTLLTTTKEKVERRKLQLAYLSALDEFVTAQKNYANNENTGTQNNKQTLLQTAQEKYQAYVAAAQAYGEQTILQFSTTKK</sequence>
<dbReference type="RefSeq" id="WP_171113196.1">
    <property type="nucleotide sequence ID" value="NZ_CP053097.1"/>
</dbReference>
<organism evidence="3 4">
    <name type="scientific">Mycoplasma miroungirhinis</name>
    <dbReference type="NCBI Taxonomy" id="754516"/>
    <lineage>
        <taxon>Bacteria</taxon>
        <taxon>Bacillati</taxon>
        <taxon>Mycoplasmatota</taxon>
        <taxon>Mollicutes</taxon>
        <taxon>Mycoplasmataceae</taxon>
        <taxon>Mycoplasma</taxon>
    </lineage>
</organism>